<dbReference type="InterPro" id="IPR027417">
    <property type="entry name" value="P-loop_NTPase"/>
</dbReference>
<name>A0A1F7GHZ7_9BACT</name>
<organism evidence="2 3">
    <name type="scientific">Candidatus Roizmanbacteria bacterium RIFCSPHIGHO2_01_FULL_39_24</name>
    <dbReference type="NCBI Taxonomy" id="1802032"/>
    <lineage>
        <taxon>Bacteria</taxon>
        <taxon>Candidatus Roizmaniibacteriota</taxon>
    </lineage>
</organism>
<accession>A0A1F7GHZ7</accession>
<proteinExistence type="predicted"/>
<dbReference type="Pfam" id="PF10412">
    <property type="entry name" value="TrwB_AAD_bind"/>
    <property type="match status" value="1"/>
</dbReference>
<reference evidence="2 3" key="1">
    <citation type="journal article" date="2016" name="Nat. Commun.">
        <title>Thousands of microbial genomes shed light on interconnected biogeochemical processes in an aquifer system.</title>
        <authorList>
            <person name="Anantharaman K."/>
            <person name="Brown C.T."/>
            <person name="Hug L.A."/>
            <person name="Sharon I."/>
            <person name="Castelle C.J."/>
            <person name="Probst A.J."/>
            <person name="Thomas B.C."/>
            <person name="Singh A."/>
            <person name="Wilkins M.J."/>
            <person name="Karaoz U."/>
            <person name="Brodie E.L."/>
            <person name="Williams K.H."/>
            <person name="Hubbard S.S."/>
            <person name="Banfield J.F."/>
        </authorList>
    </citation>
    <scope>NUCLEOTIDE SEQUENCE [LARGE SCALE GENOMIC DNA]</scope>
</reference>
<dbReference type="EMBL" id="MFZH01000030">
    <property type="protein sequence ID" value="OGK18553.1"/>
    <property type="molecule type" value="Genomic_DNA"/>
</dbReference>
<dbReference type="AlphaFoldDB" id="A0A1F7GHZ7"/>
<evidence type="ECO:0000313" key="3">
    <source>
        <dbReference type="Proteomes" id="UP000176850"/>
    </source>
</evidence>
<dbReference type="CDD" id="cd01127">
    <property type="entry name" value="TrwB_TraG_TraD_VirD4"/>
    <property type="match status" value="1"/>
</dbReference>
<evidence type="ECO:0000313" key="2">
    <source>
        <dbReference type="EMBL" id="OGK18553.1"/>
    </source>
</evidence>
<dbReference type="InterPro" id="IPR019476">
    <property type="entry name" value="T4SS_TraD_DNA-bd"/>
</dbReference>
<dbReference type="Proteomes" id="UP000176850">
    <property type="component" value="Unassembled WGS sequence"/>
</dbReference>
<dbReference type="SUPFAM" id="SSF52540">
    <property type="entry name" value="P-loop containing nucleoside triphosphate hydrolases"/>
    <property type="match status" value="1"/>
</dbReference>
<sequence>MGQYRGVRRPVNIHLADRRRHTYIIGKTGTGKSELLLEMANQDIAAGHGVCVIDPHGDLIEKIIKFIPPSRAEDVIYFDPSDTQRPMGLNLLEADTEDEKHFMTTAIINLMYKLYDPQRTGIVGPRFEHSIRNAMLTVMSEKGSTFIEIMRILTDPKYVQEMLPKVKDPIIRRFWTDQIAQTSDFHKSETLDYIVSKFGRFVTNKTIRNIIGQSVSAFNFRTVMDEKKILLVNLSKGKLGEENSNFLGLVLIPKILVAAMSRQDIPEDKREDFFLYVDEFQNFATPDFATILSEARKYRLSLTVANQFIGQMDEEVKNAIFGNVGTLMCFRVGVTDASYMAHEFQPIFGESDLINIDRYNAYMKTIVDNDPVPPFSVDTTKDMSKQQEVANPKIAEAIIQLSRLKYGRPEELVEAEIVQRSHL</sequence>
<feature type="domain" description="Type IV secretion system coupling protein TraD DNA-binding" evidence="1">
    <location>
        <begin position="17"/>
        <end position="360"/>
    </location>
</feature>
<gene>
    <name evidence="2" type="ORF">A2799_02960</name>
</gene>
<evidence type="ECO:0000259" key="1">
    <source>
        <dbReference type="Pfam" id="PF10412"/>
    </source>
</evidence>
<dbReference type="PANTHER" id="PTHR30121">
    <property type="entry name" value="UNCHARACTERIZED PROTEIN YJGR-RELATED"/>
    <property type="match status" value="1"/>
</dbReference>
<protein>
    <recommendedName>
        <fullName evidence="1">Type IV secretion system coupling protein TraD DNA-binding domain-containing protein</fullName>
    </recommendedName>
</protein>
<dbReference type="InterPro" id="IPR051162">
    <property type="entry name" value="T4SS_component"/>
</dbReference>
<dbReference type="PANTHER" id="PTHR30121:SF11">
    <property type="entry name" value="AAA+ ATPASE DOMAIN-CONTAINING PROTEIN"/>
    <property type="match status" value="1"/>
</dbReference>
<comment type="caution">
    <text evidence="2">The sequence shown here is derived from an EMBL/GenBank/DDBJ whole genome shotgun (WGS) entry which is preliminary data.</text>
</comment>
<dbReference type="Gene3D" id="3.40.50.300">
    <property type="entry name" value="P-loop containing nucleotide triphosphate hydrolases"/>
    <property type="match status" value="2"/>
</dbReference>